<dbReference type="InterPro" id="IPR011882">
    <property type="entry name" value="PaaC"/>
</dbReference>
<dbReference type="EMBL" id="NOXT01000104">
    <property type="protein sequence ID" value="OYQ29569.1"/>
    <property type="molecule type" value="Genomic_DNA"/>
</dbReference>
<dbReference type="GO" id="GO:0005829">
    <property type="term" value="C:cytosol"/>
    <property type="evidence" value="ECO:0007669"/>
    <property type="project" value="TreeGrafter"/>
</dbReference>
<dbReference type="SUPFAM" id="SSF47240">
    <property type="entry name" value="Ferritin-like"/>
    <property type="match status" value="1"/>
</dbReference>
<dbReference type="Pfam" id="PF05138">
    <property type="entry name" value="PaaA_PaaC"/>
    <property type="match status" value="1"/>
</dbReference>
<dbReference type="InterPro" id="IPR052703">
    <property type="entry name" value="Aromatic_CoA_ox/epox"/>
</dbReference>
<proteinExistence type="predicted"/>
<dbReference type="Proteomes" id="UP000216991">
    <property type="component" value="Unassembled WGS sequence"/>
</dbReference>
<dbReference type="OrthoDB" id="9789947at2"/>
<organism evidence="1 2">
    <name type="scientific">Sandarakinorhabdus cyanobacteriorum</name>
    <dbReference type="NCBI Taxonomy" id="1981098"/>
    <lineage>
        <taxon>Bacteria</taxon>
        <taxon>Pseudomonadati</taxon>
        <taxon>Pseudomonadota</taxon>
        <taxon>Alphaproteobacteria</taxon>
        <taxon>Sphingomonadales</taxon>
        <taxon>Sphingosinicellaceae</taxon>
        <taxon>Sandarakinorhabdus</taxon>
    </lineage>
</organism>
<dbReference type="InterPro" id="IPR009078">
    <property type="entry name" value="Ferritin-like_SF"/>
</dbReference>
<evidence type="ECO:0000313" key="2">
    <source>
        <dbReference type="Proteomes" id="UP000216991"/>
    </source>
</evidence>
<gene>
    <name evidence="1" type="primary">paaI</name>
    <name evidence="1" type="ORF">CHU93_07590</name>
</gene>
<keyword evidence="2" id="KW-1185">Reference proteome</keyword>
<dbReference type="Gene3D" id="1.20.1260.10">
    <property type="match status" value="1"/>
</dbReference>
<accession>A0A255YK60</accession>
<name>A0A255YK60_9SPHN</name>
<dbReference type="InterPro" id="IPR012347">
    <property type="entry name" value="Ferritin-like"/>
</dbReference>
<dbReference type="PANTHER" id="PTHR30458:SF0">
    <property type="entry name" value="1,2-PHENYLACETYL-COA EPOXIDASE, SUBUNIT C"/>
    <property type="match status" value="1"/>
</dbReference>
<protein>
    <submittedName>
        <fullName evidence="1">Phenylacetate-CoA oxygenase subunit PaaI</fullName>
    </submittedName>
</protein>
<dbReference type="InterPro" id="IPR007814">
    <property type="entry name" value="PaaA_PaaC"/>
</dbReference>
<dbReference type="GO" id="GO:0010124">
    <property type="term" value="P:phenylacetate catabolic process"/>
    <property type="evidence" value="ECO:0007669"/>
    <property type="project" value="InterPro"/>
</dbReference>
<sequence length="250" mass="28082">MQPNHIEALLEVADDSLVLGQRLCEWCGHAPTIEVDLSLSNLALDLIGQATLLLDYAGEREGQGRDADRLAFHRDAEAFRNSMLVEQPNGDFARTVMRHFLFAAYANPLFEALTSSPDARLAEIAAKSIKELRYHLEYATDWLERLGQGTEESHRRVAEAYDWHWRFVDDLFFDSEAWKSGAESGLWPLRAQLRPAFDETLNAGLARAGLAEPKPVWPIVGGRLGKHSEHLSSLLATMQVLPRAHPEATW</sequence>
<evidence type="ECO:0000313" key="1">
    <source>
        <dbReference type="EMBL" id="OYQ29569.1"/>
    </source>
</evidence>
<dbReference type="PIRSF" id="PIRSF037834">
    <property type="entry name" value="PA_CoA_Oase3"/>
    <property type="match status" value="1"/>
</dbReference>
<comment type="caution">
    <text evidence="1">The sequence shown here is derived from an EMBL/GenBank/DDBJ whole genome shotgun (WGS) entry which is preliminary data.</text>
</comment>
<dbReference type="AlphaFoldDB" id="A0A255YK60"/>
<reference evidence="1 2" key="1">
    <citation type="submission" date="2017-07" db="EMBL/GenBank/DDBJ databases">
        <title>Sandarakinorhabdus cyanobacteriorum sp. nov., a novel bacterium isolated from cyanobacterial aggregates in a eutrophic lake.</title>
        <authorList>
            <person name="Cai H."/>
        </authorList>
    </citation>
    <scope>NUCLEOTIDE SEQUENCE [LARGE SCALE GENOMIC DNA]</scope>
    <source>
        <strain evidence="1 2">TH057</strain>
    </source>
</reference>
<dbReference type="PANTHER" id="PTHR30458">
    <property type="entry name" value="PHENYLACETIC ACID DEGRADATION PROTEIN PAA"/>
    <property type="match status" value="1"/>
</dbReference>
<dbReference type="RefSeq" id="WP_094473494.1">
    <property type="nucleotide sequence ID" value="NZ_NOXT01000104.1"/>
</dbReference>
<dbReference type="NCBIfam" id="TIGR02158">
    <property type="entry name" value="PA_CoA_Oxy3"/>
    <property type="match status" value="1"/>
</dbReference>